<organism evidence="1 2">
    <name type="scientific">Acrocarpospora macrocephala</name>
    <dbReference type="NCBI Taxonomy" id="150177"/>
    <lineage>
        <taxon>Bacteria</taxon>
        <taxon>Bacillati</taxon>
        <taxon>Actinomycetota</taxon>
        <taxon>Actinomycetes</taxon>
        <taxon>Streptosporangiales</taxon>
        <taxon>Streptosporangiaceae</taxon>
        <taxon>Acrocarpospora</taxon>
    </lineage>
</organism>
<comment type="caution">
    <text evidence="1">The sequence shown here is derived from an EMBL/GenBank/DDBJ whole genome shotgun (WGS) entry which is preliminary data.</text>
</comment>
<dbReference type="EMBL" id="BLAE01000026">
    <property type="protein sequence ID" value="GES11082.1"/>
    <property type="molecule type" value="Genomic_DNA"/>
</dbReference>
<evidence type="ECO:0008006" key="3">
    <source>
        <dbReference type="Google" id="ProtNLM"/>
    </source>
</evidence>
<name>A0A5M3WSD8_9ACTN</name>
<accession>A0A5M3WSD8</accession>
<dbReference type="Proteomes" id="UP000331127">
    <property type="component" value="Unassembled WGS sequence"/>
</dbReference>
<evidence type="ECO:0000313" key="1">
    <source>
        <dbReference type="EMBL" id="GES11082.1"/>
    </source>
</evidence>
<dbReference type="AlphaFoldDB" id="A0A5M3WSD8"/>
<dbReference type="RefSeq" id="WP_155356464.1">
    <property type="nucleotide sequence ID" value="NZ_BAAAHL010000036.1"/>
</dbReference>
<protein>
    <recommendedName>
        <fullName evidence="3">Aminoglycoside phosphotransferase domain-containing protein</fullName>
    </recommendedName>
</protein>
<keyword evidence="2" id="KW-1185">Reference proteome</keyword>
<evidence type="ECO:0000313" key="2">
    <source>
        <dbReference type="Proteomes" id="UP000331127"/>
    </source>
</evidence>
<sequence>MTLLQHQRDGVVLKLMSGSASAPRIQWAEESSTPHLNRYVQHLRDGGVRLPAELRIVVHPLRPAIQHQWVPGVPALDLAGTDPEAFLAAVRQIAAWATALKVTPARLDTNLANFISTGNGLVCIDVLPPLLADLRPAENNDWERLFGALCYDVDITLCALAGYAARTLLAAAAALSPGQIDDLAGLCPGHPDSGMLPVRWFHNRLDMAVAALCQQLPAETVLSAFELSSVLRLRNAAVLERQPRIDAALTTLSSHTSRIRSS</sequence>
<reference evidence="1 2" key="1">
    <citation type="submission" date="2019-10" db="EMBL/GenBank/DDBJ databases">
        <title>Whole genome shotgun sequence of Acrocarpospora macrocephala NBRC 16266.</title>
        <authorList>
            <person name="Ichikawa N."/>
            <person name="Kimura A."/>
            <person name="Kitahashi Y."/>
            <person name="Komaki H."/>
            <person name="Oguchi A."/>
        </authorList>
    </citation>
    <scope>NUCLEOTIDE SEQUENCE [LARGE SCALE GENOMIC DNA]</scope>
    <source>
        <strain evidence="1 2">NBRC 16266</strain>
    </source>
</reference>
<proteinExistence type="predicted"/>
<gene>
    <name evidence="1" type="ORF">Amac_046790</name>
</gene>